<proteinExistence type="inferred from homology"/>
<feature type="compositionally biased region" description="Basic and acidic residues" evidence="2">
    <location>
        <begin position="222"/>
        <end position="271"/>
    </location>
</feature>
<dbReference type="InterPro" id="IPR050931">
    <property type="entry name" value="Mito_Protein_Transport_Metaxin"/>
</dbReference>
<dbReference type="InterPro" id="IPR036282">
    <property type="entry name" value="Glutathione-S-Trfase_C_sf"/>
</dbReference>
<dbReference type="PANTHER" id="PTHR12289:SF41">
    <property type="entry name" value="FAILED AXON CONNECTIONS-RELATED"/>
    <property type="match status" value="1"/>
</dbReference>
<dbReference type="Proteomes" id="UP000270296">
    <property type="component" value="Unassembled WGS sequence"/>
</dbReference>
<dbReference type="SFLD" id="SFLDG01200">
    <property type="entry name" value="SUF1.1"/>
    <property type="match status" value="1"/>
</dbReference>
<accession>A0A183J8J7</accession>
<evidence type="ECO:0000313" key="7">
    <source>
        <dbReference type="WBParaSite" id="SBAD_0001260001-mRNA-1"/>
    </source>
</evidence>
<evidence type="ECO:0000256" key="2">
    <source>
        <dbReference type="SAM" id="MobiDB-lite"/>
    </source>
</evidence>
<comment type="similarity">
    <text evidence="1">Belongs to the FAX family.</text>
</comment>
<dbReference type="GO" id="GO:0005737">
    <property type="term" value="C:cytoplasm"/>
    <property type="evidence" value="ECO:0007669"/>
    <property type="project" value="TreeGrafter"/>
</dbReference>
<reference evidence="5 6" key="2">
    <citation type="submission" date="2018-11" db="EMBL/GenBank/DDBJ databases">
        <authorList>
            <consortium name="Pathogen Informatics"/>
        </authorList>
    </citation>
    <scope>NUCLEOTIDE SEQUENCE [LARGE SCALE GENOMIC DNA]</scope>
</reference>
<dbReference type="Pfam" id="PF17171">
    <property type="entry name" value="GST_C_6"/>
    <property type="match status" value="1"/>
</dbReference>
<dbReference type="PANTHER" id="PTHR12289">
    <property type="entry name" value="METAXIN RELATED"/>
    <property type="match status" value="1"/>
</dbReference>
<dbReference type="Pfam" id="PF17172">
    <property type="entry name" value="GST_N_4"/>
    <property type="match status" value="1"/>
</dbReference>
<dbReference type="CDD" id="cd03193">
    <property type="entry name" value="GST_C_Metaxin"/>
    <property type="match status" value="1"/>
</dbReference>
<evidence type="ECO:0000313" key="6">
    <source>
        <dbReference type="Proteomes" id="UP000270296"/>
    </source>
</evidence>
<feature type="domain" description="Thioredoxin-like fold" evidence="4">
    <location>
        <begin position="7"/>
        <end position="83"/>
    </location>
</feature>
<sequence length="294" mass="33011">MELAVPIMAVSCDLFTSSKKGQLPFVELNGKEIPDSNFIIEDLTKHFKKEGFDSHLNPVDRAVARAFESLVEDTIYWVVMSLRSGHVDQLLNDNAMLRIFPAPLRPVRVIASRMMANKLKTKSFHQGIGRHTTTEIIRIGQEALRSFSVFLGEKAYLMGDKPTKVDAASFGHLSQLWYTPIETDLKKYLESDCQNVVKYLERIKSAYWADWADLCRVPAKPVKEKSAENTEAKEEANVTTDKGKATDITEQQEGKQEEKKSEEKPDEKAKDTSIGTIAPVAELPAPQRVAVEAQ</sequence>
<evidence type="ECO:0000259" key="4">
    <source>
        <dbReference type="Pfam" id="PF17172"/>
    </source>
</evidence>
<name>A0A183J8J7_9BILA</name>
<dbReference type="InterPro" id="IPR012336">
    <property type="entry name" value="Thioredoxin-like_fold"/>
</dbReference>
<keyword evidence="6" id="KW-1185">Reference proteome</keyword>
<dbReference type="OrthoDB" id="5809458at2759"/>
<evidence type="ECO:0000256" key="1">
    <source>
        <dbReference type="ARBA" id="ARBA00006475"/>
    </source>
</evidence>
<dbReference type="InterPro" id="IPR040079">
    <property type="entry name" value="Glutathione_S-Trfase"/>
</dbReference>
<evidence type="ECO:0000313" key="5">
    <source>
        <dbReference type="EMBL" id="VDP46272.1"/>
    </source>
</evidence>
<dbReference type="InterPro" id="IPR026928">
    <property type="entry name" value="FAX/IsoI-like"/>
</dbReference>
<evidence type="ECO:0000259" key="3">
    <source>
        <dbReference type="Pfam" id="PF17171"/>
    </source>
</evidence>
<dbReference type="SUPFAM" id="SSF47616">
    <property type="entry name" value="GST C-terminal domain-like"/>
    <property type="match status" value="1"/>
</dbReference>
<dbReference type="AlphaFoldDB" id="A0A183J8J7"/>
<dbReference type="SFLD" id="SFLDG01180">
    <property type="entry name" value="SUF1"/>
    <property type="match status" value="1"/>
</dbReference>
<reference evidence="7" key="1">
    <citation type="submission" date="2016-06" db="UniProtKB">
        <authorList>
            <consortium name="WormBaseParasite"/>
        </authorList>
    </citation>
    <scope>IDENTIFICATION</scope>
</reference>
<gene>
    <name evidence="5" type="ORF">SBAD_LOCUS12195</name>
</gene>
<feature type="domain" description="Metaxin glutathione S-transferase" evidence="3">
    <location>
        <begin position="141"/>
        <end position="203"/>
    </location>
</feature>
<dbReference type="EMBL" id="UZAM01017174">
    <property type="protein sequence ID" value="VDP46272.1"/>
    <property type="molecule type" value="Genomic_DNA"/>
</dbReference>
<protein>
    <submittedName>
        <fullName evidence="7">GST_C_6 domain-containing protein</fullName>
    </submittedName>
</protein>
<dbReference type="WBParaSite" id="SBAD_0001260001-mRNA-1">
    <property type="protein sequence ID" value="SBAD_0001260001-mRNA-1"/>
    <property type="gene ID" value="SBAD_0001260001"/>
</dbReference>
<dbReference type="SFLD" id="SFLDS00019">
    <property type="entry name" value="Glutathione_Transferase_(cytos"/>
    <property type="match status" value="1"/>
</dbReference>
<organism evidence="7">
    <name type="scientific">Soboliphyme baturini</name>
    <dbReference type="NCBI Taxonomy" id="241478"/>
    <lineage>
        <taxon>Eukaryota</taxon>
        <taxon>Metazoa</taxon>
        <taxon>Ecdysozoa</taxon>
        <taxon>Nematoda</taxon>
        <taxon>Enoplea</taxon>
        <taxon>Dorylaimia</taxon>
        <taxon>Dioctophymatida</taxon>
        <taxon>Dioctophymatoidea</taxon>
        <taxon>Soboliphymatidae</taxon>
        <taxon>Soboliphyme</taxon>
    </lineage>
</organism>
<dbReference type="Gene3D" id="1.20.1050.10">
    <property type="match status" value="1"/>
</dbReference>
<dbReference type="InterPro" id="IPR033468">
    <property type="entry name" value="Metaxin_GST"/>
</dbReference>
<feature type="region of interest" description="Disordered" evidence="2">
    <location>
        <begin position="222"/>
        <end position="294"/>
    </location>
</feature>